<evidence type="ECO:0000313" key="2">
    <source>
        <dbReference type="EMBL" id="MPL97908.1"/>
    </source>
</evidence>
<reference evidence="2" key="1">
    <citation type="submission" date="2019-08" db="EMBL/GenBank/DDBJ databases">
        <authorList>
            <person name="Kucharzyk K."/>
            <person name="Murdoch R.W."/>
            <person name="Higgins S."/>
            <person name="Loffler F."/>
        </authorList>
    </citation>
    <scope>NUCLEOTIDE SEQUENCE</scope>
</reference>
<dbReference type="AlphaFoldDB" id="A0A644W2V7"/>
<evidence type="ECO:0000256" key="1">
    <source>
        <dbReference type="SAM" id="MobiDB-lite"/>
    </source>
</evidence>
<gene>
    <name evidence="2" type="ORF">SDC9_44104</name>
</gene>
<accession>A0A644W2V7</accession>
<feature type="region of interest" description="Disordered" evidence="1">
    <location>
        <begin position="31"/>
        <end position="52"/>
    </location>
</feature>
<comment type="caution">
    <text evidence="2">The sequence shown here is derived from an EMBL/GenBank/DDBJ whole genome shotgun (WGS) entry which is preliminary data.</text>
</comment>
<name>A0A644W2V7_9ZZZZ</name>
<proteinExistence type="predicted"/>
<feature type="compositionally biased region" description="Gly residues" evidence="1">
    <location>
        <begin position="32"/>
        <end position="46"/>
    </location>
</feature>
<sequence>MEVRQHVEKDVTFLEKLKGIVHHQGVVQQVGVGEGNGLGHSRGPGGGEDHRQ</sequence>
<organism evidence="2">
    <name type="scientific">bioreactor metagenome</name>
    <dbReference type="NCBI Taxonomy" id="1076179"/>
    <lineage>
        <taxon>unclassified sequences</taxon>
        <taxon>metagenomes</taxon>
        <taxon>ecological metagenomes</taxon>
    </lineage>
</organism>
<dbReference type="EMBL" id="VSSQ01000580">
    <property type="protein sequence ID" value="MPL97908.1"/>
    <property type="molecule type" value="Genomic_DNA"/>
</dbReference>
<protein>
    <submittedName>
        <fullName evidence="2">Uncharacterized protein</fullName>
    </submittedName>
</protein>